<dbReference type="EMBL" id="CP022129">
    <property type="protein sequence ID" value="ASF46798.1"/>
    <property type="molecule type" value="Genomic_DNA"/>
</dbReference>
<dbReference type="KEGG" id="mpsy:CEK71_12325"/>
<keyword evidence="4" id="KW-0808">Transferase</keyword>
<dbReference type="SMART" id="SM00448">
    <property type="entry name" value="REC"/>
    <property type="match status" value="1"/>
</dbReference>
<dbReference type="SUPFAM" id="SSF55874">
    <property type="entry name" value="ATPase domain of HSP90 chaperone/DNA topoisomerase II/histidine kinase"/>
    <property type="match status" value="1"/>
</dbReference>
<sequence>MSEFKNSLPFMLKTSIRGGISLRRWACAVLFWSVANPVWALDAVVLQLKWEHSYQFAGYYMAQALGYYRDEGLAVELREGGPGVDYVAEVVGNRAHYATGTPSLLIDRQQGKPVVLLSVIFQHAPDILAVAKSAGIMSPQQLVGKKIMVKQNNQTPAVLAMLLNETGSLAHFDFLDQTNDLDGLMVGKFAAIAVYSTEQPYYFQQRGFPITELKPINYGIDFYGDNLFTSEQEIATHPERAQAFLRASLKGWAYAMAHPDETIAVIKNAGSKHSDGHLYFEYQAMQDLLLPTLVPLGHSNQGRWRNIADTYVHLGLLKPNYALSGFVYDPNPTVEISRFYRYLYVAIALAAVLAFFIFALLAFNYHLQREIRRRKQMEARLQLNEEKLSTLFQLSPTGMAYTDFASRQFIDVNQAMQDIIGYTRDEFLTMTYLDITAPEYVQQNLVQAELMGSTGRFGPFEKEYIRKDGSRVSVLVNGFILHDHTGRKVSWALIEDITASKKAQQELLLAKEAAEFASRAKSEFLTNVSHELRTPLHTILGFSQLLAMGGLAAAEEQKMAVGHIMTSGKQLLGLINEILDLSRIESDQFELCLETFTLSPLLDETVALMSPTAAERGLTLSQGCYSDIAVRADFSRLRQVLLNLLSNAIKYNRDGGTVNLFCVIDGDVVRISVVDSGLGIAAADQAALFQPFQRLGAEKKGIEGTGIGLVVCKRLIEAMQGSIHFNSTIGVGSHFWVDLPIAVGEKVAESLPVVQISAFSPSRPEKISGQVIYIDDCVINTNVMRHVFRRLPDVELLIREDAESGLAQICQYRPDLILMDINLPGMSGLEALHLLKANPATATIPVIAVSAAAMPNVIKEGLQAGFLAYLTKPFDVAELIALVSKTLAKHRV</sequence>
<dbReference type="Pfam" id="PF00512">
    <property type="entry name" value="HisKA"/>
    <property type="match status" value="1"/>
</dbReference>
<dbReference type="InterPro" id="IPR004358">
    <property type="entry name" value="Sig_transdc_His_kin-like_C"/>
</dbReference>
<dbReference type="Gene3D" id="3.30.565.10">
    <property type="entry name" value="Histidine kinase-like ATPase, C-terminal domain"/>
    <property type="match status" value="1"/>
</dbReference>
<keyword evidence="7" id="KW-1133">Transmembrane helix</keyword>
<dbReference type="EC" id="2.7.13.3" evidence="2"/>
<dbReference type="FunFam" id="3.30.565.10:FF:000006">
    <property type="entry name" value="Sensor histidine kinase WalK"/>
    <property type="match status" value="1"/>
</dbReference>
<dbReference type="AlphaFoldDB" id="A0A1Z4BZT7"/>
<dbReference type="PROSITE" id="PS50110">
    <property type="entry name" value="RESPONSE_REGULATORY"/>
    <property type="match status" value="1"/>
</dbReference>
<evidence type="ECO:0000313" key="13">
    <source>
        <dbReference type="Proteomes" id="UP000197019"/>
    </source>
</evidence>
<feature type="domain" description="PAC" evidence="11">
    <location>
        <begin position="458"/>
        <end position="509"/>
    </location>
</feature>
<dbReference type="GO" id="GO:0009927">
    <property type="term" value="F:histidine phosphotransfer kinase activity"/>
    <property type="evidence" value="ECO:0007669"/>
    <property type="project" value="TreeGrafter"/>
</dbReference>
<dbReference type="Pfam" id="PF02518">
    <property type="entry name" value="HATPase_c"/>
    <property type="match status" value="1"/>
</dbReference>
<dbReference type="Proteomes" id="UP000197019">
    <property type="component" value="Chromosome"/>
</dbReference>
<dbReference type="PANTHER" id="PTHR43047:SF72">
    <property type="entry name" value="OSMOSENSING HISTIDINE PROTEIN KINASE SLN1"/>
    <property type="match status" value="1"/>
</dbReference>
<dbReference type="Pfam" id="PF09084">
    <property type="entry name" value="NMT1"/>
    <property type="match status" value="1"/>
</dbReference>
<dbReference type="PROSITE" id="PS50109">
    <property type="entry name" value="HIS_KIN"/>
    <property type="match status" value="1"/>
</dbReference>
<evidence type="ECO:0000256" key="4">
    <source>
        <dbReference type="ARBA" id="ARBA00022679"/>
    </source>
</evidence>
<protein>
    <recommendedName>
        <fullName evidence="2">histidine kinase</fullName>
        <ecNumber evidence="2">2.7.13.3</ecNumber>
    </recommendedName>
</protein>
<evidence type="ECO:0000256" key="3">
    <source>
        <dbReference type="ARBA" id="ARBA00022553"/>
    </source>
</evidence>
<evidence type="ECO:0000256" key="5">
    <source>
        <dbReference type="ARBA" id="ARBA00022777"/>
    </source>
</evidence>
<dbReference type="SMART" id="SM00387">
    <property type="entry name" value="HATPase_c"/>
    <property type="match status" value="1"/>
</dbReference>
<evidence type="ECO:0000259" key="10">
    <source>
        <dbReference type="PROSITE" id="PS50112"/>
    </source>
</evidence>
<feature type="transmembrane region" description="Helical" evidence="7">
    <location>
        <begin position="342"/>
        <end position="367"/>
    </location>
</feature>
<keyword evidence="13" id="KW-1185">Reference proteome</keyword>
<dbReference type="SUPFAM" id="SSF55785">
    <property type="entry name" value="PYP-like sensor domain (PAS domain)"/>
    <property type="match status" value="1"/>
</dbReference>
<accession>A0A1Z4BZT7</accession>
<dbReference type="InterPro" id="IPR035965">
    <property type="entry name" value="PAS-like_dom_sf"/>
</dbReference>
<dbReference type="Gene3D" id="3.40.190.10">
    <property type="entry name" value="Periplasmic binding protein-like II"/>
    <property type="match status" value="2"/>
</dbReference>
<evidence type="ECO:0000256" key="7">
    <source>
        <dbReference type="SAM" id="Phobius"/>
    </source>
</evidence>
<dbReference type="InterPro" id="IPR005467">
    <property type="entry name" value="His_kinase_dom"/>
</dbReference>
<evidence type="ECO:0000259" key="8">
    <source>
        <dbReference type="PROSITE" id="PS50109"/>
    </source>
</evidence>
<dbReference type="GO" id="GO:0005886">
    <property type="term" value="C:plasma membrane"/>
    <property type="evidence" value="ECO:0007669"/>
    <property type="project" value="UniProtKB-ARBA"/>
</dbReference>
<evidence type="ECO:0000259" key="11">
    <source>
        <dbReference type="PROSITE" id="PS50113"/>
    </source>
</evidence>
<feature type="modified residue" description="4-aspartylphosphate" evidence="6">
    <location>
        <position position="820"/>
    </location>
</feature>
<dbReference type="SMART" id="SM00091">
    <property type="entry name" value="PAS"/>
    <property type="match status" value="1"/>
</dbReference>
<name>A0A1Z4BZT7_9GAMM</name>
<dbReference type="Gene3D" id="1.10.287.130">
    <property type="match status" value="1"/>
</dbReference>
<dbReference type="Gene3D" id="3.40.50.2300">
    <property type="match status" value="1"/>
</dbReference>
<dbReference type="SMART" id="SM00388">
    <property type="entry name" value="HisKA"/>
    <property type="match status" value="1"/>
</dbReference>
<dbReference type="SUPFAM" id="SSF52172">
    <property type="entry name" value="CheY-like"/>
    <property type="match status" value="1"/>
</dbReference>
<dbReference type="InterPro" id="IPR003661">
    <property type="entry name" value="HisK_dim/P_dom"/>
</dbReference>
<dbReference type="CDD" id="cd00082">
    <property type="entry name" value="HisKA"/>
    <property type="match status" value="1"/>
</dbReference>
<dbReference type="InterPro" id="IPR015168">
    <property type="entry name" value="SsuA/THI5"/>
</dbReference>
<dbReference type="Pfam" id="PF13426">
    <property type="entry name" value="PAS_9"/>
    <property type="match status" value="1"/>
</dbReference>
<comment type="catalytic activity">
    <reaction evidence="1">
        <text>ATP + protein L-histidine = ADP + protein N-phospho-L-histidine.</text>
        <dbReference type="EC" id="2.7.13.3"/>
    </reaction>
</comment>
<keyword evidence="7" id="KW-0812">Transmembrane</keyword>
<dbReference type="PANTHER" id="PTHR43047">
    <property type="entry name" value="TWO-COMPONENT HISTIDINE PROTEIN KINASE"/>
    <property type="match status" value="1"/>
</dbReference>
<dbReference type="GO" id="GO:0000155">
    <property type="term" value="F:phosphorelay sensor kinase activity"/>
    <property type="evidence" value="ECO:0007669"/>
    <property type="project" value="InterPro"/>
</dbReference>
<organism evidence="12 13">
    <name type="scientific">Methylovulum psychrotolerans</name>
    <dbReference type="NCBI Taxonomy" id="1704499"/>
    <lineage>
        <taxon>Bacteria</taxon>
        <taxon>Pseudomonadati</taxon>
        <taxon>Pseudomonadota</taxon>
        <taxon>Gammaproteobacteria</taxon>
        <taxon>Methylococcales</taxon>
        <taxon>Methylococcaceae</taxon>
        <taxon>Methylovulum</taxon>
    </lineage>
</organism>
<feature type="domain" description="PAS" evidence="10">
    <location>
        <begin position="384"/>
        <end position="439"/>
    </location>
</feature>
<feature type="domain" description="Response regulatory" evidence="9">
    <location>
        <begin position="770"/>
        <end position="887"/>
    </location>
</feature>
<dbReference type="InterPro" id="IPR001789">
    <property type="entry name" value="Sig_transdc_resp-reg_receiver"/>
</dbReference>
<dbReference type="CDD" id="cd00130">
    <property type="entry name" value="PAS"/>
    <property type="match status" value="1"/>
</dbReference>
<dbReference type="SUPFAM" id="SSF47384">
    <property type="entry name" value="Homodimeric domain of signal transducing histidine kinase"/>
    <property type="match status" value="1"/>
</dbReference>
<evidence type="ECO:0000313" key="12">
    <source>
        <dbReference type="EMBL" id="ASF46798.1"/>
    </source>
</evidence>
<dbReference type="Gene3D" id="3.30.450.20">
    <property type="entry name" value="PAS domain"/>
    <property type="match status" value="1"/>
</dbReference>
<dbReference type="Pfam" id="PF00072">
    <property type="entry name" value="Response_reg"/>
    <property type="match status" value="1"/>
</dbReference>
<keyword evidence="5" id="KW-0418">Kinase</keyword>
<dbReference type="PRINTS" id="PR00344">
    <property type="entry name" value="BCTRLSENSOR"/>
</dbReference>
<evidence type="ECO:0000259" key="9">
    <source>
        <dbReference type="PROSITE" id="PS50110"/>
    </source>
</evidence>
<dbReference type="OrthoDB" id="9770795at2"/>
<evidence type="ECO:0000256" key="6">
    <source>
        <dbReference type="PROSITE-ProRule" id="PRU00169"/>
    </source>
</evidence>
<keyword evidence="7" id="KW-0472">Membrane</keyword>
<dbReference type="PROSITE" id="PS50112">
    <property type="entry name" value="PAS"/>
    <property type="match status" value="1"/>
</dbReference>
<keyword evidence="3 6" id="KW-0597">Phosphoprotein</keyword>
<dbReference type="InterPro" id="IPR036097">
    <property type="entry name" value="HisK_dim/P_sf"/>
</dbReference>
<dbReference type="PROSITE" id="PS50113">
    <property type="entry name" value="PAC"/>
    <property type="match status" value="1"/>
</dbReference>
<feature type="domain" description="Histidine kinase" evidence="8">
    <location>
        <begin position="527"/>
        <end position="743"/>
    </location>
</feature>
<dbReference type="NCBIfam" id="TIGR00229">
    <property type="entry name" value="sensory_box"/>
    <property type="match status" value="1"/>
</dbReference>
<dbReference type="InterPro" id="IPR011006">
    <property type="entry name" value="CheY-like_superfamily"/>
</dbReference>
<gene>
    <name evidence="12" type="ORF">CEK71_12325</name>
</gene>
<dbReference type="InterPro" id="IPR036890">
    <property type="entry name" value="HATPase_C_sf"/>
</dbReference>
<dbReference type="InterPro" id="IPR003594">
    <property type="entry name" value="HATPase_dom"/>
</dbReference>
<reference evidence="12 13" key="1">
    <citation type="submission" date="2017-06" db="EMBL/GenBank/DDBJ databases">
        <title>Genome Sequencing of the methanotroph Methylovulum psychrotolerants str. HV10-M2 isolated from a high-altitude environment.</title>
        <authorList>
            <person name="Mateos-Rivera A."/>
        </authorList>
    </citation>
    <scope>NUCLEOTIDE SEQUENCE [LARGE SCALE GENOMIC DNA]</scope>
    <source>
        <strain evidence="12 13">HV10_M2</strain>
    </source>
</reference>
<dbReference type="SUPFAM" id="SSF53850">
    <property type="entry name" value="Periplasmic binding protein-like II"/>
    <property type="match status" value="1"/>
</dbReference>
<proteinExistence type="predicted"/>
<dbReference type="InterPro" id="IPR000700">
    <property type="entry name" value="PAS-assoc_C"/>
</dbReference>
<evidence type="ECO:0000256" key="1">
    <source>
        <dbReference type="ARBA" id="ARBA00000085"/>
    </source>
</evidence>
<dbReference type="InterPro" id="IPR000014">
    <property type="entry name" value="PAS"/>
</dbReference>
<evidence type="ECO:0000256" key="2">
    <source>
        <dbReference type="ARBA" id="ARBA00012438"/>
    </source>
</evidence>